<dbReference type="EMBL" id="MCGN01000007">
    <property type="protein sequence ID" value="ORY94661.1"/>
    <property type="molecule type" value="Genomic_DNA"/>
</dbReference>
<evidence type="ECO:0000256" key="5">
    <source>
        <dbReference type="ARBA" id="ARBA00022786"/>
    </source>
</evidence>
<evidence type="ECO:0000256" key="7">
    <source>
        <dbReference type="ARBA" id="ARBA00022807"/>
    </source>
</evidence>
<dbReference type="GO" id="GO:0006511">
    <property type="term" value="P:ubiquitin-dependent protein catabolic process"/>
    <property type="evidence" value="ECO:0007669"/>
    <property type="project" value="UniProtKB-UniRule"/>
</dbReference>
<keyword evidence="5 8" id="KW-0833">Ubl conjugation pathway</keyword>
<dbReference type="InterPro" id="IPR036959">
    <property type="entry name" value="Peptidase_C12_UCH_sf"/>
</dbReference>
<feature type="site" description="Transition state stabilizer" evidence="8">
    <location>
        <position position="74"/>
    </location>
</feature>
<comment type="catalytic activity">
    <reaction evidence="1 8">
        <text>Thiol-dependent hydrolysis of ester, thioester, amide, peptide and isopeptide bonds formed by the C-terminal Gly of ubiquitin (a 76-residue protein attached to proteins as an intracellular targeting signal).</text>
        <dbReference type="EC" id="3.4.19.12"/>
    </reaction>
</comment>
<name>A0A1X2H814_SYNRA</name>
<dbReference type="EC" id="3.4.19.12" evidence="3 8"/>
<accession>A0A1X2H814</accession>
<feature type="active site" description="Nucleophile" evidence="8">
    <location>
        <position position="80"/>
    </location>
</feature>
<dbReference type="FunCoup" id="A0A1X2H814">
    <property type="interactions" value="461"/>
</dbReference>
<evidence type="ECO:0000256" key="4">
    <source>
        <dbReference type="ARBA" id="ARBA00022670"/>
    </source>
</evidence>
<dbReference type="InterPro" id="IPR001578">
    <property type="entry name" value="Peptidase_C12_UCH"/>
</dbReference>
<dbReference type="AlphaFoldDB" id="A0A1X2H814"/>
<evidence type="ECO:0000259" key="9">
    <source>
        <dbReference type="PROSITE" id="PS52048"/>
    </source>
</evidence>
<protein>
    <recommendedName>
        <fullName evidence="3 8">ubiquitinyl hydrolase 1</fullName>
        <ecNumber evidence="3 8">3.4.19.12</ecNumber>
    </recommendedName>
</protein>
<feature type="active site" description="Proton donor" evidence="8">
    <location>
        <position position="151"/>
    </location>
</feature>
<dbReference type="PROSITE" id="PS52048">
    <property type="entry name" value="UCH_DOMAIN"/>
    <property type="match status" value="1"/>
</dbReference>
<dbReference type="CDD" id="cd09616">
    <property type="entry name" value="Peptidase_C12_UCH_L1_L3"/>
    <property type="match status" value="1"/>
</dbReference>
<keyword evidence="6 8" id="KW-0378">Hydrolase</keyword>
<dbReference type="SUPFAM" id="SSF54001">
    <property type="entry name" value="Cysteine proteinases"/>
    <property type="match status" value="1"/>
</dbReference>
<reference evidence="10 11" key="1">
    <citation type="submission" date="2016-07" db="EMBL/GenBank/DDBJ databases">
        <title>Pervasive Adenine N6-methylation of Active Genes in Fungi.</title>
        <authorList>
            <consortium name="DOE Joint Genome Institute"/>
            <person name="Mondo S.J."/>
            <person name="Dannebaum R.O."/>
            <person name="Kuo R.C."/>
            <person name="Labutti K."/>
            <person name="Haridas S."/>
            <person name="Kuo A."/>
            <person name="Salamov A."/>
            <person name="Ahrendt S.R."/>
            <person name="Lipzen A."/>
            <person name="Sullivan W."/>
            <person name="Andreopoulos W.B."/>
            <person name="Clum A."/>
            <person name="Lindquist E."/>
            <person name="Daum C."/>
            <person name="Ramamoorthy G.K."/>
            <person name="Gryganskyi A."/>
            <person name="Culley D."/>
            <person name="Magnuson J.K."/>
            <person name="James T.Y."/>
            <person name="O'Malley M.A."/>
            <person name="Stajich J.E."/>
            <person name="Spatafora J.W."/>
            <person name="Visel A."/>
            <person name="Grigoriev I.V."/>
        </authorList>
    </citation>
    <scope>NUCLEOTIDE SEQUENCE [LARGE SCALE GENOMIC DNA]</scope>
    <source>
        <strain evidence="10 11">NRRL 2496</strain>
    </source>
</reference>
<evidence type="ECO:0000313" key="10">
    <source>
        <dbReference type="EMBL" id="ORY94661.1"/>
    </source>
</evidence>
<dbReference type="Gene3D" id="3.40.532.10">
    <property type="entry name" value="Peptidase C12, ubiquitin carboxyl-terminal hydrolase"/>
    <property type="match status" value="1"/>
</dbReference>
<dbReference type="InParanoid" id="A0A1X2H814"/>
<feature type="site" description="Important for enzyme activity" evidence="8">
    <location>
        <position position="166"/>
    </location>
</feature>
<feature type="domain" description="UCH catalytic" evidence="9">
    <location>
        <begin position="18"/>
        <end position="209"/>
    </location>
</feature>
<evidence type="ECO:0000256" key="1">
    <source>
        <dbReference type="ARBA" id="ARBA00000707"/>
    </source>
</evidence>
<gene>
    <name evidence="10" type="ORF">BCR43DRAFT_531793</name>
</gene>
<evidence type="ECO:0000313" key="11">
    <source>
        <dbReference type="Proteomes" id="UP000242180"/>
    </source>
</evidence>
<dbReference type="OrthoDB" id="427186at2759"/>
<evidence type="ECO:0000256" key="2">
    <source>
        <dbReference type="ARBA" id="ARBA00009326"/>
    </source>
</evidence>
<comment type="caution">
    <text evidence="10">The sequence shown here is derived from an EMBL/GenBank/DDBJ whole genome shotgun (WGS) entry which is preliminary data.</text>
</comment>
<proteinExistence type="inferred from homology"/>
<dbReference type="STRING" id="13706.A0A1X2H814"/>
<evidence type="ECO:0000256" key="3">
    <source>
        <dbReference type="ARBA" id="ARBA00012759"/>
    </source>
</evidence>
<evidence type="ECO:0000256" key="8">
    <source>
        <dbReference type="PROSITE-ProRule" id="PRU01393"/>
    </source>
</evidence>
<dbReference type="GO" id="GO:0004843">
    <property type="term" value="F:cysteine-type deubiquitinase activity"/>
    <property type="evidence" value="ECO:0007669"/>
    <property type="project" value="UniProtKB-UniRule"/>
</dbReference>
<dbReference type="Pfam" id="PF01088">
    <property type="entry name" value="Peptidase_C12"/>
    <property type="match status" value="1"/>
</dbReference>
<dbReference type="PANTHER" id="PTHR10589:SF17">
    <property type="entry name" value="UBIQUITIN CARBOXYL-TERMINAL HYDROLASE"/>
    <property type="match status" value="1"/>
</dbReference>
<keyword evidence="7 8" id="KW-0788">Thiol protease</keyword>
<dbReference type="GO" id="GO:0016579">
    <property type="term" value="P:protein deubiquitination"/>
    <property type="evidence" value="ECO:0007669"/>
    <property type="project" value="TreeGrafter"/>
</dbReference>
<dbReference type="PANTHER" id="PTHR10589">
    <property type="entry name" value="UBIQUITIN CARBOXYL-TERMINAL HYDROLASE"/>
    <property type="match status" value="1"/>
</dbReference>
<sequence length="210" mass="23554">MNDDNSTHSQGQQKQKPRWLPLEANPELVHQNGIDDTWGFSDIYEAAERFRLEEEAHLTKKEQDISPRVMFFKQTIGNACGMMALIHAFANNQALVGPGLFNDIIEKARGMTPDERADLLESNEQLASVHAASAQTGQTQAPDLNAKIDLHFICFTEVDHHLYELDGRKTFPINHGKCTDLVEDAAKVMRQFIANDPGHQNYSAIALTKL</sequence>
<dbReference type="GO" id="GO:0005737">
    <property type="term" value="C:cytoplasm"/>
    <property type="evidence" value="ECO:0007669"/>
    <property type="project" value="TreeGrafter"/>
</dbReference>
<comment type="similarity">
    <text evidence="2 8">Belongs to the peptidase C12 family.</text>
</comment>
<evidence type="ECO:0000256" key="6">
    <source>
        <dbReference type="ARBA" id="ARBA00022801"/>
    </source>
</evidence>
<keyword evidence="4 8" id="KW-0645">Protease</keyword>
<dbReference type="Proteomes" id="UP000242180">
    <property type="component" value="Unassembled WGS sequence"/>
</dbReference>
<organism evidence="10 11">
    <name type="scientific">Syncephalastrum racemosum</name>
    <name type="common">Filamentous fungus</name>
    <dbReference type="NCBI Taxonomy" id="13706"/>
    <lineage>
        <taxon>Eukaryota</taxon>
        <taxon>Fungi</taxon>
        <taxon>Fungi incertae sedis</taxon>
        <taxon>Mucoromycota</taxon>
        <taxon>Mucoromycotina</taxon>
        <taxon>Mucoromycetes</taxon>
        <taxon>Mucorales</taxon>
        <taxon>Syncephalastraceae</taxon>
        <taxon>Syncephalastrum</taxon>
    </lineage>
</organism>
<keyword evidence="11" id="KW-1185">Reference proteome</keyword>
<dbReference type="OMA" id="PEVWNEI"/>
<dbReference type="InterPro" id="IPR038765">
    <property type="entry name" value="Papain-like_cys_pep_sf"/>
</dbReference>